<dbReference type="InterPro" id="IPR036188">
    <property type="entry name" value="FAD/NAD-bd_sf"/>
</dbReference>
<dbReference type="InterPro" id="IPR020946">
    <property type="entry name" value="Flavin_mOase-like"/>
</dbReference>
<name>A0ABR0ESF9_ZASCE</name>
<dbReference type="PANTHER" id="PTHR23023">
    <property type="entry name" value="DIMETHYLANILINE MONOOXYGENASE"/>
    <property type="match status" value="1"/>
</dbReference>
<keyword evidence="4" id="KW-0560">Oxidoreductase</keyword>
<evidence type="ECO:0000256" key="1">
    <source>
        <dbReference type="ARBA" id="ARBA00009183"/>
    </source>
</evidence>
<proteinExistence type="inferred from homology"/>
<reference evidence="5 6" key="1">
    <citation type="journal article" date="2023" name="G3 (Bethesda)">
        <title>A chromosome-level genome assembly of Zasmidium syzygii isolated from banana leaves.</title>
        <authorList>
            <person name="van Westerhoven A.C."/>
            <person name="Mehrabi R."/>
            <person name="Talebi R."/>
            <person name="Steentjes M.B.F."/>
            <person name="Corcolon B."/>
            <person name="Chong P.A."/>
            <person name="Kema G.H.J."/>
            <person name="Seidl M.F."/>
        </authorList>
    </citation>
    <scope>NUCLEOTIDE SEQUENCE [LARGE SCALE GENOMIC DNA]</scope>
    <source>
        <strain evidence="5 6">P124</strain>
    </source>
</reference>
<dbReference type="SUPFAM" id="SSF51905">
    <property type="entry name" value="FAD/NAD(P)-binding domain"/>
    <property type="match status" value="2"/>
</dbReference>
<dbReference type="Pfam" id="PF00743">
    <property type="entry name" value="FMO-like"/>
    <property type="match status" value="1"/>
</dbReference>
<keyword evidence="2" id="KW-0285">Flavoprotein</keyword>
<comment type="similarity">
    <text evidence="1">Belongs to the FMO family.</text>
</comment>
<organism evidence="5 6">
    <name type="scientific">Zasmidium cellare</name>
    <name type="common">Wine cellar mold</name>
    <name type="synonym">Racodium cellare</name>
    <dbReference type="NCBI Taxonomy" id="395010"/>
    <lineage>
        <taxon>Eukaryota</taxon>
        <taxon>Fungi</taxon>
        <taxon>Dikarya</taxon>
        <taxon>Ascomycota</taxon>
        <taxon>Pezizomycotina</taxon>
        <taxon>Dothideomycetes</taxon>
        <taxon>Dothideomycetidae</taxon>
        <taxon>Mycosphaerellales</taxon>
        <taxon>Mycosphaerellaceae</taxon>
        <taxon>Zasmidium</taxon>
    </lineage>
</organism>
<dbReference type="Gene3D" id="3.50.50.60">
    <property type="entry name" value="FAD/NAD(P)-binding domain"/>
    <property type="match status" value="2"/>
</dbReference>
<evidence type="ECO:0000313" key="6">
    <source>
        <dbReference type="Proteomes" id="UP001305779"/>
    </source>
</evidence>
<dbReference type="EMBL" id="JAXOVC010000003">
    <property type="protein sequence ID" value="KAK4504410.1"/>
    <property type="molecule type" value="Genomic_DNA"/>
</dbReference>
<evidence type="ECO:0000256" key="4">
    <source>
        <dbReference type="ARBA" id="ARBA00023002"/>
    </source>
</evidence>
<evidence type="ECO:0008006" key="7">
    <source>
        <dbReference type="Google" id="ProtNLM"/>
    </source>
</evidence>
<evidence type="ECO:0000256" key="2">
    <source>
        <dbReference type="ARBA" id="ARBA00022630"/>
    </source>
</evidence>
<keyword evidence="3" id="KW-0274">FAD</keyword>
<protein>
    <recommendedName>
        <fullName evidence="7">Flavin-containing monooxygenase</fullName>
    </recommendedName>
</protein>
<accession>A0ABR0ESF9</accession>
<evidence type="ECO:0000256" key="3">
    <source>
        <dbReference type="ARBA" id="ARBA00022827"/>
    </source>
</evidence>
<sequence>MGADSARQYPPFEALSWPRSIQRQTIVGKSVSAADIAVDLTSTALKPVHAITIGHQANGYFGDEAFNHPDILNRPSIQRVDASNRTVHLTDGKFISNVDHIIFGTGYTWTLPFLPSVPTRNNRVPNLYLHLVYNLDPTLLFIGAVQAGLTFKIFQWQAVFAARHLAGRAKPLPSLQDMRKWEEERIKVKGDGAKFGLVFPDFEEYFEGLRDLAGEEGSGRRLPKFKREWVEVFMAGHELRKGYWRRLDEDARRKARQGRDVRAVL</sequence>
<evidence type="ECO:0000313" key="5">
    <source>
        <dbReference type="EMBL" id="KAK4504410.1"/>
    </source>
</evidence>
<dbReference type="InterPro" id="IPR050346">
    <property type="entry name" value="FMO-like"/>
</dbReference>
<dbReference type="Proteomes" id="UP001305779">
    <property type="component" value="Unassembled WGS sequence"/>
</dbReference>
<gene>
    <name evidence="5" type="ORF">PRZ48_005326</name>
</gene>
<keyword evidence="6" id="KW-1185">Reference proteome</keyword>
<comment type="caution">
    <text evidence="5">The sequence shown here is derived from an EMBL/GenBank/DDBJ whole genome shotgun (WGS) entry which is preliminary data.</text>
</comment>